<dbReference type="InterPro" id="IPR022755">
    <property type="entry name" value="Znf_C2H2_jaz"/>
</dbReference>
<feature type="compositionally biased region" description="Basic residues" evidence="5">
    <location>
        <begin position="394"/>
        <end position="406"/>
    </location>
</feature>
<feature type="compositionally biased region" description="Basic and acidic residues" evidence="5">
    <location>
        <begin position="413"/>
        <end position="431"/>
    </location>
</feature>
<evidence type="ECO:0008006" key="10">
    <source>
        <dbReference type="Google" id="ProtNLM"/>
    </source>
</evidence>
<feature type="domain" description="J" evidence="6">
    <location>
        <begin position="6"/>
        <end position="70"/>
    </location>
</feature>
<keyword evidence="1" id="KW-0479">Metal-binding</keyword>
<dbReference type="InterPro" id="IPR054076">
    <property type="entry name" value="ZUO1-like_ZHD"/>
</dbReference>
<feature type="compositionally biased region" description="Polar residues" evidence="5">
    <location>
        <begin position="455"/>
        <end position="470"/>
    </location>
</feature>
<dbReference type="InterPro" id="IPR013087">
    <property type="entry name" value="Znf_C2H2_type"/>
</dbReference>
<proteinExistence type="predicted"/>
<dbReference type="GO" id="GO:0008270">
    <property type="term" value="F:zinc ion binding"/>
    <property type="evidence" value="ECO:0007669"/>
    <property type="project" value="UniProtKB-KW"/>
</dbReference>
<evidence type="ECO:0000256" key="4">
    <source>
        <dbReference type="PROSITE-ProRule" id="PRU00042"/>
    </source>
</evidence>
<dbReference type="GO" id="GO:0003676">
    <property type="term" value="F:nucleic acid binding"/>
    <property type="evidence" value="ECO:0007669"/>
    <property type="project" value="InterPro"/>
</dbReference>
<dbReference type="SMART" id="SM00271">
    <property type="entry name" value="DnaJ"/>
    <property type="match status" value="1"/>
</dbReference>
<feature type="domain" description="C2H2-type" evidence="7">
    <location>
        <begin position="302"/>
        <end position="331"/>
    </location>
</feature>
<organism evidence="8 9">
    <name type="scientific">Paramecium octaurelia</name>
    <dbReference type="NCBI Taxonomy" id="43137"/>
    <lineage>
        <taxon>Eukaryota</taxon>
        <taxon>Sar</taxon>
        <taxon>Alveolata</taxon>
        <taxon>Ciliophora</taxon>
        <taxon>Intramacronucleata</taxon>
        <taxon>Oligohymenophorea</taxon>
        <taxon>Peniculida</taxon>
        <taxon>Parameciidae</taxon>
        <taxon>Paramecium</taxon>
    </lineage>
</organism>
<keyword evidence="2 4" id="KW-0863">Zinc-finger</keyword>
<gene>
    <name evidence="8" type="ORF">POCTA_138.1.T0190250</name>
</gene>
<dbReference type="PANTHER" id="PTHR44029:SF1">
    <property type="entry name" value="DNAJ HOMOLOG SUBFAMILY C MEMBER 21"/>
    <property type="match status" value="1"/>
</dbReference>
<sequence>MQLKRDYYEILGLEQNCDQEQIKKAYRNMALKCHPDKNQAEDAKEVFQEIQEAYSVLSDPNERTWYDNHKQQILNPDLDKADLETMEGFGFNIWHYFSPHYYGFGDDQQGFYAFYREAFEKIKFEEESAFNNKQLDSEEEDSNTEFEKLPGFGTSNTPIEQVLKFYIKWENFTTYKQFAYADKYNPKDAPNRWVKRAIIKDNKVERREEKKKYLKTIKKLVETVKNKDPRYKEYLEQLKKEQLIKEQQKKKFKEQEKIHMQEILKQARLEEQERFKENEEYFKERQQFQVITEKQEKSSDVFFCEICDKEFKSESQFKNHQNSKIHKSNLKDIISQITVDKREQEELLKQNGVSSVSAQDLEETQKQIQEQINKELEREQQKQQKLIEQQTKQKEKKKNKNKKKKSQQQQKQQDQKEENNSSGDEQQKDTKNEEDDYVNSDDDDHFTQLLKNKKTNPINQQQEIKQATNVQQQQQNSEKQQSDSKFLAQQSDSDDEKNNIQDNNKEGDEAATEPKQLNKAKLKKLKKKEKEKQNEQEKFKCNVCQEVFQSKTKLFKHLNESGHQKAK</sequence>
<evidence type="ECO:0000259" key="6">
    <source>
        <dbReference type="PROSITE" id="PS50076"/>
    </source>
</evidence>
<accession>A0A8S1T1A3</accession>
<dbReference type="CDD" id="cd06257">
    <property type="entry name" value="DnaJ"/>
    <property type="match status" value="1"/>
</dbReference>
<feature type="compositionally biased region" description="Basic and acidic residues" evidence="5">
    <location>
        <begin position="496"/>
        <end position="508"/>
    </location>
</feature>
<dbReference type="InterPro" id="IPR018253">
    <property type="entry name" value="DnaJ_domain_CS"/>
</dbReference>
<dbReference type="AlphaFoldDB" id="A0A8S1T1A3"/>
<feature type="domain" description="C2H2-type" evidence="7">
    <location>
        <begin position="539"/>
        <end position="567"/>
    </location>
</feature>
<dbReference type="Pfam" id="PF00096">
    <property type="entry name" value="zf-C2H2"/>
    <property type="match status" value="1"/>
</dbReference>
<dbReference type="Proteomes" id="UP000683925">
    <property type="component" value="Unassembled WGS sequence"/>
</dbReference>
<feature type="region of interest" description="Disordered" evidence="5">
    <location>
        <begin position="376"/>
        <end position="537"/>
    </location>
</feature>
<dbReference type="InterPro" id="IPR001623">
    <property type="entry name" value="DnaJ_domain"/>
</dbReference>
<dbReference type="EMBL" id="CAJJDP010000019">
    <property type="protein sequence ID" value="CAD8147075.1"/>
    <property type="molecule type" value="Genomic_DNA"/>
</dbReference>
<dbReference type="PROSITE" id="PS00636">
    <property type="entry name" value="DNAJ_1"/>
    <property type="match status" value="1"/>
</dbReference>
<feature type="compositionally biased region" description="Acidic residues" evidence="5">
    <location>
        <begin position="432"/>
        <end position="444"/>
    </location>
</feature>
<dbReference type="Pfam" id="PF12171">
    <property type="entry name" value="zf-C2H2_jaz"/>
    <property type="match status" value="1"/>
</dbReference>
<keyword evidence="3" id="KW-0862">Zinc</keyword>
<feature type="region of interest" description="Disordered" evidence="5">
    <location>
        <begin position="130"/>
        <end position="150"/>
    </location>
</feature>
<dbReference type="PROSITE" id="PS50157">
    <property type="entry name" value="ZINC_FINGER_C2H2_2"/>
    <property type="match status" value="2"/>
</dbReference>
<dbReference type="PROSITE" id="PS00028">
    <property type="entry name" value="ZINC_FINGER_C2H2_1"/>
    <property type="match status" value="2"/>
</dbReference>
<dbReference type="GO" id="GO:0005737">
    <property type="term" value="C:cytoplasm"/>
    <property type="evidence" value="ECO:0007669"/>
    <property type="project" value="TreeGrafter"/>
</dbReference>
<evidence type="ECO:0000313" key="9">
    <source>
        <dbReference type="Proteomes" id="UP000683925"/>
    </source>
</evidence>
<dbReference type="OrthoDB" id="5894at2759"/>
<dbReference type="OMA" id="RANHEES"/>
<dbReference type="InterPro" id="IPR051964">
    <property type="entry name" value="Chaperone_stress_response"/>
</dbReference>
<dbReference type="SMART" id="SM00451">
    <property type="entry name" value="ZnF_U1"/>
    <property type="match status" value="1"/>
</dbReference>
<evidence type="ECO:0000256" key="3">
    <source>
        <dbReference type="ARBA" id="ARBA00022833"/>
    </source>
</evidence>
<feature type="compositionally biased region" description="Basic and acidic residues" evidence="5">
    <location>
        <begin position="528"/>
        <end position="537"/>
    </location>
</feature>
<reference evidence="8" key="1">
    <citation type="submission" date="2021-01" db="EMBL/GenBank/DDBJ databases">
        <authorList>
            <consortium name="Genoscope - CEA"/>
            <person name="William W."/>
        </authorList>
    </citation>
    <scope>NUCLEOTIDE SEQUENCE</scope>
</reference>
<dbReference type="Pfam" id="PF21884">
    <property type="entry name" value="ZUO1-like_ZHD"/>
    <property type="match status" value="1"/>
</dbReference>
<comment type="caution">
    <text evidence="8">The sequence shown here is derived from an EMBL/GenBank/DDBJ whole genome shotgun (WGS) entry which is preliminary data.</text>
</comment>
<dbReference type="Pfam" id="PF00226">
    <property type="entry name" value="DnaJ"/>
    <property type="match status" value="1"/>
</dbReference>
<dbReference type="SMART" id="SM00355">
    <property type="entry name" value="ZnF_C2H2"/>
    <property type="match status" value="2"/>
</dbReference>
<evidence type="ECO:0000256" key="1">
    <source>
        <dbReference type="ARBA" id="ARBA00022723"/>
    </source>
</evidence>
<evidence type="ECO:0000313" key="8">
    <source>
        <dbReference type="EMBL" id="CAD8147075.1"/>
    </source>
</evidence>
<feature type="compositionally biased region" description="Basic residues" evidence="5">
    <location>
        <begin position="518"/>
        <end position="527"/>
    </location>
</feature>
<keyword evidence="9" id="KW-1185">Reference proteome</keyword>
<dbReference type="InterPro" id="IPR003604">
    <property type="entry name" value="Matrin/U1-like-C_Znf_C2H2"/>
</dbReference>
<protein>
    <recommendedName>
        <fullName evidence="10">DnaJ domain</fullName>
    </recommendedName>
</protein>
<name>A0A8S1T1A3_PAROT</name>
<evidence type="ECO:0000256" key="5">
    <source>
        <dbReference type="SAM" id="MobiDB-lite"/>
    </source>
</evidence>
<dbReference type="PANTHER" id="PTHR44029">
    <property type="entry name" value="DNAJ HOMOLOG SUBFAMILY C MEMBER 21"/>
    <property type="match status" value="1"/>
</dbReference>
<evidence type="ECO:0000259" key="7">
    <source>
        <dbReference type="PROSITE" id="PS50157"/>
    </source>
</evidence>
<evidence type="ECO:0000256" key="2">
    <source>
        <dbReference type="ARBA" id="ARBA00022771"/>
    </source>
</evidence>
<dbReference type="PROSITE" id="PS50076">
    <property type="entry name" value="DNAJ_2"/>
    <property type="match status" value="1"/>
</dbReference>